<dbReference type="GO" id="GO:0034451">
    <property type="term" value="C:centriolar satellite"/>
    <property type="evidence" value="ECO:0007669"/>
    <property type="project" value="TreeGrafter"/>
</dbReference>
<evidence type="ECO:0000313" key="3">
    <source>
        <dbReference type="Proteomes" id="UP000095280"/>
    </source>
</evidence>
<feature type="compositionally biased region" description="Gly residues" evidence="1">
    <location>
        <begin position="1224"/>
        <end position="1234"/>
    </location>
</feature>
<feature type="region of interest" description="Disordered" evidence="1">
    <location>
        <begin position="488"/>
        <end position="651"/>
    </location>
</feature>
<dbReference type="InterPro" id="IPR031446">
    <property type="entry name" value="PCM1_C"/>
</dbReference>
<dbReference type="PANTHER" id="PTHR14164:SF12">
    <property type="entry name" value="PERICENTRIOLAR MATERIAL 1 PROTEIN"/>
    <property type="match status" value="1"/>
</dbReference>
<feature type="compositionally biased region" description="Low complexity" evidence="1">
    <location>
        <begin position="866"/>
        <end position="877"/>
    </location>
</feature>
<feature type="compositionally biased region" description="Low complexity" evidence="1">
    <location>
        <begin position="929"/>
        <end position="939"/>
    </location>
</feature>
<feature type="compositionally biased region" description="Basic and acidic residues" evidence="1">
    <location>
        <begin position="1197"/>
        <end position="1211"/>
    </location>
</feature>
<feature type="compositionally biased region" description="Basic residues" evidence="1">
    <location>
        <begin position="332"/>
        <end position="345"/>
    </location>
</feature>
<dbReference type="Pfam" id="PF15717">
    <property type="entry name" value="PCM1_C"/>
    <property type="match status" value="1"/>
</dbReference>
<feature type="compositionally biased region" description="Basic residues" evidence="1">
    <location>
        <begin position="497"/>
        <end position="516"/>
    </location>
</feature>
<accession>A0A1I8FFE8</accession>
<proteinExistence type="predicted"/>
<organism evidence="3 4">
    <name type="scientific">Macrostomum lignano</name>
    <dbReference type="NCBI Taxonomy" id="282301"/>
    <lineage>
        <taxon>Eukaryota</taxon>
        <taxon>Metazoa</taxon>
        <taxon>Spiralia</taxon>
        <taxon>Lophotrochozoa</taxon>
        <taxon>Platyhelminthes</taxon>
        <taxon>Rhabditophora</taxon>
        <taxon>Macrostomorpha</taxon>
        <taxon>Macrostomida</taxon>
        <taxon>Macrostomidae</taxon>
        <taxon>Macrostomum</taxon>
    </lineage>
</organism>
<feature type="compositionally biased region" description="Gly residues" evidence="1">
    <location>
        <begin position="145"/>
        <end position="157"/>
    </location>
</feature>
<feature type="region of interest" description="Disordered" evidence="1">
    <location>
        <begin position="26"/>
        <end position="57"/>
    </location>
</feature>
<feature type="compositionally biased region" description="Low complexity" evidence="1">
    <location>
        <begin position="733"/>
        <end position="746"/>
    </location>
</feature>
<feature type="domain" description="Pericentriolar material 1 protein C-terminal" evidence="2">
    <location>
        <begin position="820"/>
        <end position="861"/>
    </location>
</feature>
<sequence length="1275" mass="136521">PGPAPVPLAANRQLAAQEEEYIQLARPSAPGSATVPEAAVASARPRLSGAEDDGDDDVMTNLMAKARRPRAPKHRLTRASSESWAALRSEQERMRKLLAEGAGRPWQADAQEALSSRRRELGELREQRDNLRDMLAAPGAAAGQAGPGGGRHAGRAGGAAAPACIWPGAARLPPPPPIARGLGAGGARNCDIGGRFVHRWRLGGPRRRRLARRLTDLEAKKARLDAGAWRTERPQGRAGCGGVDHQHGATGRSPAPSERSKQQHRGEAANLLGAMDARAPSWRSCAPCGTPPERHPAAGVPTIIRKRPTSFTARVTLMPRPIEEAQRQPRLPNRRCRRPRPRPRRAAVPPSATMSQQEDRAPLDGDDGSERAPLPLLLAAAAVSSGGFKGGGASASSDEPTAASLLEGVSSLGGMEAPGRPAGAAAVRPGACWSAVPGAAPAHGRAGAPVGAAGPSWSSCRSRLRDAEAVEAAERKPGLVAVAGLSGRWRSSGCRNPRGRRRRRRRRRRGDRRRLTMTRTGRSQGCRAREDRRRRRRHLPGAGGHHLAGSPTRPSTAGCAPRSCSARSCRGGRRGIGGDPDAPPPTPLGRGHLGRLHFGLSTLRTRPRRPPSEEEEDIDDDDDDNDDEEKRKEGLQTRVGAGASARRPDPLGCGLSQPQVLAVPAAVLLHGWLPSQQEMSRRCLSRLSAVLAAFQLPAYAGMPPRRAASRTPPPPPCCTAASQAVPHPKQCHRQQQQQPRTQRQQPAGSSRPSRWPAVWTSVARRSPRRHFALTRADEAASRSSGGRRISSAGPRRRLLSGIAGTGPVPVAGAESLHKTSSAPLNLVELFRELQLLSTDFLRQRALLALQELVKQAPEQAGELGRQRSPGGSRRQPPWLRDSGAFRCGRRAAAGFEQTPSESYATTTARLPHTTAAGFVGDERRGEASGGPRPVAAAAGWRRRGRLRRARGLTTMPAAPCPPHTPSAGGPRQRAMQILRERRQQAAATLRRCRHASRCSTVAALTRRSKAVVHTSSAGLRRTAHRDRHSAVPSTWLRELALRRVRLIMAAQQSAAAATMARSADSPTTSLSGLVSLGSLQRLVTDALWPRPPSHGLPGGRCWWTSSENPVNELAFQPPDRQVWMRANRQGVDGSGVDYEAEETGDDEEEEEEEEEDYDEEEGKEEVEGGSVAAAGDDSDGGGEDTEGLNPRWRGNRRRGEGRAGRPSEKRPQVQAAQAVEAETGDGGSGSGDGGESPPAADLRSEMLETLVGPEERGWPSWLGPRPTPTSTRCPR</sequence>
<dbReference type="PANTHER" id="PTHR14164">
    <property type="entry name" value="PERICENTRIOLAR MATERIAL 1-RELATED"/>
    <property type="match status" value="1"/>
</dbReference>
<feature type="region of interest" description="Disordered" evidence="1">
    <location>
        <begin position="64"/>
        <end position="83"/>
    </location>
</feature>
<feature type="compositionally biased region" description="Basic residues" evidence="1">
    <location>
        <begin position="65"/>
        <end position="77"/>
    </location>
</feature>
<feature type="compositionally biased region" description="Acidic residues" evidence="1">
    <location>
        <begin position="1138"/>
        <end position="1164"/>
    </location>
</feature>
<feature type="region of interest" description="Disordered" evidence="1">
    <location>
        <begin position="1129"/>
        <end position="1275"/>
    </location>
</feature>
<evidence type="ECO:0000313" key="4">
    <source>
        <dbReference type="WBParaSite" id="maker-unitig_31752-snap-gene-0.2-mRNA-1"/>
    </source>
</evidence>
<protein>
    <submittedName>
        <fullName evidence="4">PCM1_C domain-containing protein</fullName>
    </submittedName>
</protein>
<evidence type="ECO:0000256" key="1">
    <source>
        <dbReference type="SAM" id="MobiDB-lite"/>
    </source>
</evidence>
<feature type="compositionally biased region" description="Basic and acidic residues" evidence="1">
    <location>
        <begin position="225"/>
        <end position="235"/>
    </location>
</feature>
<keyword evidence="3" id="KW-1185">Reference proteome</keyword>
<dbReference type="InterPro" id="IPR024138">
    <property type="entry name" value="Pericentriolar_Pcm1"/>
</dbReference>
<feature type="compositionally biased region" description="Low complexity" evidence="1">
    <location>
        <begin position="781"/>
        <end position="793"/>
    </location>
</feature>
<dbReference type="WBParaSite" id="maker-unitig_31752-snap-gene-0.2-mRNA-1">
    <property type="protein sequence ID" value="maker-unitig_31752-snap-gene-0.2-mRNA-1"/>
    <property type="gene ID" value="maker-unitig_31752-snap-gene-0.2"/>
</dbReference>
<dbReference type="GO" id="GO:0036064">
    <property type="term" value="C:ciliary basal body"/>
    <property type="evidence" value="ECO:0007669"/>
    <property type="project" value="TreeGrafter"/>
</dbReference>
<name>A0A1I8FFE8_9PLAT</name>
<feature type="region of interest" description="Disordered" evidence="1">
    <location>
        <begin position="139"/>
        <end position="158"/>
    </location>
</feature>
<dbReference type="GO" id="GO:0071539">
    <property type="term" value="P:protein localization to centrosome"/>
    <property type="evidence" value="ECO:0007669"/>
    <property type="project" value="InterPro"/>
</dbReference>
<evidence type="ECO:0000259" key="2">
    <source>
        <dbReference type="Pfam" id="PF15717"/>
    </source>
</evidence>
<feature type="compositionally biased region" description="Low complexity" evidence="1">
    <location>
        <begin position="1212"/>
        <end position="1221"/>
    </location>
</feature>
<feature type="compositionally biased region" description="Acidic residues" evidence="1">
    <location>
        <begin position="1176"/>
        <end position="1186"/>
    </location>
</feature>
<feature type="region of interest" description="Disordered" evidence="1">
    <location>
        <begin position="225"/>
        <end position="265"/>
    </location>
</feature>
<feature type="compositionally biased region" description="Acidic residues" evidence="1">
    <location>
        <begin position="613"/>
        <end position="627"/>
    </location>
</feature>
<feature type="region of interest" description="Disordered" evidence="1">
    <location>
        <begin position="921"/>
        <end position="942"/>
    </location>
</feature>
<dbReference type="Proteomes" id="UP000095280">
    <property type="component" value="Unplaced"/>
</dbReference>
<reference evidence="4" key="1">
    <citation type="submission" date="2016-11" db="UniProtKB">
        <authorList>
            <consortium name="WormBaseParasite"/>
        </authorList>
    </citation>
    <scope>IDENTIFICATION</scope>
</reference>
<dbReference type="GO" id="GO:1905515">
    <property type="term" value="P:non-motile cilium assembly"/>
    <property type="evidence" value="ECO:0007669"/>
    <property type="project" value="TreeGrafter"/>
</dbReference>
<dbReference type="GO" id="GO:0034454">
    <property type="term" value="P:microtubule anchoring at centrosome"/>
    <property type="evidence" value="ECO:0007669"/>
    <property type="project" value="InterPro"/>
</dbReference>
<feature type="region of interest" description="Disordered" evidence="1">
    <location>
        <begin position="858"/>
        <end position="882"/>
    </location>
</feature>
<feature type="region of interest" description="Disordered" evidence="1">
    <location>
        <begin position="317"/>
        <end position="371"/>
    </location>
</feature>
<feature type="region of interest" description="Disordered" evidence="1">
    <location>
        <begin position="704"/>
        <end position="803"/>
    </location>
</feature>
<dbReference type="AlphaFoldDB" id="A0A1I8FFE8"/>
<feature type="compositionally biased region" description="Low complexity" evidence="1">
    <location>
        <begin position="558"/>
        <end position="569"/>
    </location>
</feature>